<protein>
    <submittedName>
        <fullName evidence="2">Uncharacterized protein</fullName>
    </submittedName>
</protein>
<dbReference type="Proteomes" id="UP000887116">
    <property type="component" value="Unassembled WGS sequence"/>
</dbReference>
<name>A0A8X6HML5_TRICU</name>
<feature type="compositionally biased region" description="Polar residues" evidence="1">
    <location>
        <begin position="47"/>
        <end position="69"/>
    </location>
</feature>
<evidence type="ECO:0000256" key="1">
    <source>
        <dbReference type="SAM" id="MobiDB-lite"/>
    </source>
</evidence>
<accession>A0A8X6HML5</accession>
<reference evidence="2" key="1">
    <citation type="submission" date="2020-07" db="EMBL/GenBank/DDBJ databases">
        <title>Multicomponent nature underlies the extraordinary mechanical properties of spider dragline silk.</title>
        <authorList>
            <person name="Kono N."/>
            <person name="Nakamura H."/>
            <person name="Mori M."/>
            <person name="Yoshida Y."/>
            <person name="Ohtoshi R."/>
            <person name="Malay A.D."/>
            <person name="Moran D.A.P."/>
            <person name="Tomita M."/>
            <person name="Numata K."/>
            <person name="Arakawa K."/>
        </authorList>
    </citation>
    <scope>NUCLEOTIDE SEQUENCE</scope>
</reference>
<evidence type="ECO:0000313" key="2">
    <source>
        <dbReference type="EMBL" id="GFQ89424.1"/>
    </source>
</evidence>
<gene>
    <name evidence="2" type="ORF">TNCT_177421</name>
</gene>
<proteinExistence type="predicted"/>
<dbReference type="EMBL" id="BMAO01023557">
    <property type="protein sequence ID" value="GFQ89424.1"/>
    <property type="molecule type" value="Genomic_DNA"/>
</dbReference>
<sequence length="69" mass="7607">MKVNCGRQPQVPRDVEIAIHQTAKCTMECQCPKHTSQDYPKAALSSDLMNSGASRTPRSLHNTPPISSR</sequence>
<dbReference type="AlphaFoldDB" id="A0A8X6HML5"/>
<comment type="caution">
    <text evidence="2">The sequence shown here is derived from an EMBL/GenBank/DDBJ whole genome shotgun (WGS) entry which is preliminary data.</text>
</comment>
<feature type="region of interest" description="Disordered" evidence="1">
    <location>
        <begin position="34"/>
        <end position="69"/>
    </location>
</feature>
<evidence type="ECO:0000313" key="3">
    <source>
        <dbReference type="Proteomes" id="UP000887116"/>
    </source>
</evidence>
<keyword evidence="3" id="KW-1185">Reference proteome</keyword>
<organism evidence="2 3">
    <name type="scientific">Trichonephila clavata</name>
    <name type="common">Joro spider</name>
    <name type="synonym">Nephila clavata</name>
    <dbReference type="NCBI Taxonomy" id="2740835"/>
    <lineage>
        <taxon>Eukaryota</taxon>
        <taxon>Metazoa</taxon>
        <taxon>Ecdysozoa</taxon>
        <taxon>Arthropoda</taxon>
        <taxon>Chelicerata</taxon>
        <taxon>Arachnida</taxon>
        <taxon>Araneae</taxon>
        <taxon>Araneomorphae</taxon>
        <taxon>Entelegynae</taxon>
        <taxon>Araneoidea</taxon>
        <taxon>Nephilidae</taxon>
        <taxon>Trichonephila</taxon>
    </lineage>
</organism>